<evidence type="ECO:0000256" key="1">
    <source>
        <dbReference type="SAM" id="Coils"/>
    </source>
</evidence>
<keyword evidence="2" id="KW-0812">Transmembrane</keyword>
<dbReference type="EMBL" id="VWPK01000001">
    <property type="protein sequence ID" value="KAA5614682.1"/>
    <property type="molecule type" value="Genomic_DNA"/>
</dbReference>
<keyword evidence="1" id="KW-0175">Coiled coil</keyword>
<dbReference type="AlphaFoldDB" id="A0A5M6J263"/>
<dbReference type="InterPro" id="IPR007060">
    <property type="entry name" value="FtsL/DivIC"/>
</dbReference>
<sequence>MLVLREIRRRVRAAVPPFVFLAIAGYFVWNATQGDRGLRAYALRQEDLKAALADLARAESDLATWERRVQGLRSNRLDRDALDERARQMLNLSDPTDVVMPYGQGKRLF</sequence>
<dbReference type="Pfam" id="PF04977">
    <property type="entry name" value="DivIC"/>
    <property type="match status" value="1"/>
</dbReference>
<protein>
    <submittedName>
        <fullName evidence="3">Septation inhibitor protein</fullName>
    </submittedName>
</protein>
<evidence type="ECO:0000313" key="3">
    <source>
        <dbReference type="EMBL" id="KAA5614682.1"/>
    </source>
</evidence>
<evidence type="ECO:0000313" key="4">
    <source>
        <dbReference type="Proteomes" id="UP000325255"/>
    </source>
</evidence>
<comment type="caution">
    <text evidence="3">The sequence shown here is derived from an EMBL/GenBank/DDBJ whole genome shotgun (WGS) entry which is preliminary data.</text>
</comment>
<accession>A0A5M6J263</accession>
<dbReference type="RefSeq" id="WP_150038458.1">
    <property type="nucleotide sequence ID" value="NZ_OW485601.1"/>
</dbReference>
<name>A0A5M6J263_9PROT</name>
<dbReference type="Proteomes" id="UP000325255">
    <property type="component" value="Unassembled WGS sequence"/>
</dbReference>
<gene>
    <name evidence="3" type="ORF">F1189_00715</name>
</gene>
<organism evidence="3 4">
    <name type="scientific">Rhodovastum atsumiense</name>
    <dbReference type="NCBI Taxonomy" id="504468"/>
    <lineage>
        <taxon>Bacteria</taxon>
        <taxon>Pseudomonadati</taxon>
        <taxon>Pseudomonadota</taxon>
        <taxon>Alphaproteobacteria</taxon>
        <taxon>Acetobacterales</taxon>
        <taxon>Acetobacteraceae</taxon>
        <taxon>Rhodovastum</taxon>
    </lineage>
</organism>
<feature type="transmembrane region" description="Helical" evidence="2">
    <location>
        <begin position="12"/>
        <end position="29"/>
    </location>
</feature>
<proteinExistence type="predicted"/>
<keyword evidence="2" id="KW-0472">Membrane</keyword>
<reference evidence="3 4" key="1">
    <citation type="submission" date="2019-09" db="EMBL/GenBank/DDBJ databases">
        <title>Genome sequence of Rhodovastum atsumiense, a diverse member of the Acetobacteraceae family of non-sulfur purple photosynthetic bacteria.</title>
        <authorList>
            <person name="Meyer T."/>
            <person name="Kyndt J."/>
        </authorList>
    </citation>
    <scope>NUCLEOTIDE SEQUENCE [LARGE SCALE GENOMIC DNA]</scope>
    <source>
        <strain evidence="3 4">DSM 21279</strain>
    </source>
</reference>
<evidence type="ECO:0000256" key="2">
    <source>
        <dbReference type="SAM" id="Phobius"/>
    </source>
</evidence>
<keyword evidence="2" id="KW-1133">Transmembrane helix</keyword>
<feature type="coiled-coil region" evidence="1">
    <location>
        <begin position="48"/>
        <end position="75"/>
    </location>
</feature>
<keyword evidence="4" id="KW-1185">Reference proteome</keyword>